<comment type="caution">
    <text evidence="1">The sequence shown here is derived from an EMBL/GenBank/DDBJ whole genome shotgun (WGS) entry which is preliminary data.</text>
</comment>
<dbReference type="Proteomes" id="UP000829447">
    <property type="component" value="Linkage Group LG2"/>
</dbReference>
<protein>
    <submittedName>
        <fullName evidence="1">Uncharacterized protein</fullName>
    </submittedName>
</protein>
<evidence type="ECO:0000313" key="1">
    <source>
        <dbReference type="EMBL" id="MCI4375914.1"/>
    </source>
</evidence>
<dbReference type="EMBL" id="CM040455">
    <property type="protein sequence ID" value="MCI4375914.1"/>
    <property type="molecule type" value="Genomic_DNA"/>
</dbReference>
<accession>A0ACC5WA47</accession>
<gene>
    <name evidence="1" type="ORF">PGIGA_G00114850</name>
</gene>
<name>A0ACC5WA47_PANGG</name>
<sequence>MNIGFSRRKDKPSMHSPEALVKHYVAYSAKFLGITAVDQPKGTDVVRVAVRKLKFQRHIKKSEGEKIPKVELQISIYGVRILDPKTKDVQHNCQLHRMSFCADDKTDKRIFAYICTEPDTKRHLCYVFDSEKCAEEITIAIGQAFDLAYKMFLQSGGKDVESRKQIGNLQKRIQDLEMENSKLIKQLQHLEDQLISAHSSPLLHVNSSTGACVLSSALSCCTDDVSSLSSLEISSVRLTPLSSPDSSQSAGLLTPPPAKPAHFLPTNGFMVPRPRVNAGSIPVKATTTDVFDMVPFTPGSSISRLQTCNGSQNFPSPPPVVRGTDLFGAVPFDPFTCGLVDYPPDIQSKLDEMQEGFKMGLTLEGGIFSLDQVDSRC</sequence>
<evidence type="ECO:0000313" key="2">
    <source>
        <dbReference type="Proteomes" id="UP000829447"/>
    </source>
</evidence>
<keyword evidence="2" id="KW-1185">Reference proteome</keyword>
<proteinExistence type="predicted"/>
<organism evidence="1 2">
    <name type="scientific">Pangasianodon gigas</name>
    <name type="common">Mekong giant catfish</name>
    <name type="synonym">Pangasius gigas</name>
    <dbReference type="NCBI Taxonomy" id="30993"/>
    <lineage>
        <taxon>Eukaryota</taxon>
        <taxon>Metazoa</taxon>
        <taxon>Chordata</taxon>
        <taxon>Craniata</taxon>
        <taxon>Vertebrata</taxon>
        <taxon>Euteleostomi</taxon>
        <taxon>Actinopterygii</taxon>
        <taxon>Neopterygii</taxon>
        <taxon>Teleostei</taxon>
        <taxon>Ostariophysi</taxon>
        <taxon>Siluriformes</taxon>
        <taxon>Pangasiidae</taxon>
        <taxon>Pangasianodon</taxon>
    </lineage>
</organism>
<reference evidence="1 2" key="1">
    <citation type="journal article" date="2022" name="bioRxiv">
        <title>An ancient truncated duplication of the anti-Mullerian hormone receptor type 2 gene is a potential conserved master sex determinant in the Pangasiidae catfish family.</title>
        <authorList>
            <person name="Wen M."/>
            <person name="Pan Q."/>
            <person name="Jouanno E."/>
            <person name="Montfort J."/>
            <person name="Zahm M."/>
            <person name="Cabau C."/>
            <person name="Klopp C."/>
            <person name="Iampietro C."/>
            <person name="Roques C."/>
            <person name="Bouchez O."/>
            <person name="Castinel A."/>
            <person name="Donnadieu C."/>
            <person name="Parrinello H."/>
            <person name="Poncet C."/>
            <person name="Belmonte E."/>
            <person name="Gautier V."/>
            <person name="Avarre J.-C."/>
            <person name="Dugue R."/>
            <person name="Gustiano R."/>
            <person name="Ha T.T.T."/>
            <person name="Campet M."/>
            <person name="Sriphairoj K."/>
            <person name="Ribolli J."/>
            <person name="de Almeida F.L."/>
            <person name="Desvignes T."/>
            <person name="Postlethwait J.H."/>
            <person name="Bucao C.F."/>
            <person name="Robinson-Rechavi M."/>
            <person name="Bobe J."/>
            <person name="Herpin A."/>
            <person name="Guiguen Y."/>
        </authorList>
    </citation>
    <scope>NUCLEOTIDE SEQUENCE [LARGE SCALE GENOMIC DNA]</scope>
    <source>
        <strain evidence="1">YG-Dec2019</strain>
    </source>
</reference>